<dbReference type="AlphaFoldDB" id="A0A5S9P0H7"/>
<reference evidence="3 4" key="1">
    <citation type="submission" date="2019-11" db="EMBL/GenBank/DDBJ databases">
        <authorList>
            <person name="Holert J."/>
        </authorList>
    </citation>
    <scope>NUCLEOTIDE SEQUENCE [LARGE SCALE GENOMIC DNA]</scope>
    <source>
        <strain evidence="2">BC3_2A</strain>
        <strain evidence="1">SB11_1A</strain>
    </source>
</reference>
<organism evidence="2 4">
    <name type="scientific">Zhongshania aliphaticivorans</name>
    <dbReference type="NCBI Taxonomy" id="1470434"/>
    <lineage>
        <taxon>Bacteria</taxon>
        <taxon>Pseudomonadati</taxon>
        <taxon>Pseudomonadota</taxon>
        <taxon>Gammaproteobacteria</taxon>
        <taxon>Cellvibrionales</taxon>
        <taxon>Spongiibacteraceae</taxon>
        <taxon>Zhongshania</taxon>
    </lineage>
</organism>
<gene>
    <name evidence="1" type="ORF">IHBHHGIJ_01843</name>
    <name evidence="2" type="ORF">KFEGEMFD_01445</name>
</gene>
<dbReference type="Proteomes" id="UP000439591">
    <property type="component" value="Unassembled WGS sequence"/>
</dbReference>
<dbReference type="RefSeq" id="WP_159268458.1">
    <property type="nucleotide sequence ID" value="NZ_CACSIK010000001.1"/>
</dbReference>
<dbReference type="EMBL" id="CACSIM010000002">
    <property type="protein sequence ID" value="CAA0096660.1"/>
    <property type="molecule type" value="Genomic_DNA"/>
</dbReference>
<keyword evidence="3" id="KW-1185">Reference proteome</keyword>
<accession>A0A5S9P0H7</accession>
<name>A0A5S9P0H7_9GAMM</name>
<evidence type="ECO:0000313" key="4">
    <source>
        <dbReference type="Proteomes" id="UP000439591"/>
    </source>
</evidence>
<dbReference type="OrthoDB" id="9948574at2"/>
<proteinExistence type="predicted"/>
<dbReference type="Proteomes" id="UP000435877">
    <property type="component" value="Unassembled WGS sequence"/>
</dbReference>
<sequence length="148" mass="16434">MLKIHWLIIFIAWVLVSCADKVDEASNSENKVEIISTTEDTSSATVASESVQPPAEAAIPVKTAEPVVLDLSLPKDIHTNVEDWQEDEAGRYGVGEWFDKSDKKEEGRLKVKPKLRLKEGAEFSKDSNISSYGESVDGAEMGFEYKTR</sequence>
<protein>
    <submittedName>
        <fullName evidence="2">Uncharacterized protein</fullName>
    </submittedName>
</protein>
<dbReference type="PROSITE" id="PS51257">
    <property type="entry name" value="PROKAR_LIPOPROTEIN"/>
    <property type="match status" value="1"/>
</dbReference>
<evidence type="ECO:0000313" key="1">
    <source>
        <dbReference type="EMBL" id="CAA0089714.1"/>
    </source>
</evidence>
<dbReference type="EMBL" id="CACSIK010000001">
    <property type="protein sequence ID" value="CAA0089714.1"/>
    <property type="molecule type" value="Genomic_DNA"/>
</dbReference>
<evidence type="ECO:0000313" key="2">
    <source>
        <dbReference type="EMBL" id="CAA0096660.1"/>
    </source>
</evidence>
<evidence type="ECO:0000313" key="3">
    <source>
        <dbReference type="Proteomes" id="UP000435877"/>
    </source>
</evidence>